<dbReference type="SUPFAM" id="SSF52540">
    <property type="entry name" value="P-loop containing nucleoside triphosphate hydrolases"/>
    <property type="match status" value="1"/>
</dbReference>
<keyword evidence="4" id="KW-0175">Coiled coil</keyword>
<sequence>MEHPICLIENLETGDLVVNPEAERILTEINQPVVVVAIVGKYRTGKSYLMNKLAGKSNGFALGSTIQSKTKGIWMWCLPHPKKPEYTLVLLDTEGLGDVEKQSLAQKTEIYYQRNVDESIRICNALIQDLNGPLETGIKEEKYSKPGGHRLFQQELSRVIEAYNGCLGKGIKAADVLQEFLQEKEKTGAMILQTDQSLTEHEKKIAEQKAKVEAEEREKLIIEEKNQRLQETIELEKKSREEQLRLLHQKYEQEKQKMKEENEWMIQERQKEMEQMMKEGMSHKSDMLQEEIQNLQRQNEATNQESTSDAFDAALPGVLGTLVKKLLSDLYPSKKKPNVQ</sequence>
<dbReference type="InterPro" id="IPR027417">
    <property type="entry name" value="P-loop_NTPase"/>
</dbReference>
<comment type="similarity">
    <text evidence="3">Belongs to the TRAFAC class dynamin-like GTPase superfamily. GB1/RHD3 GTPase family.</text>
</comment>
<dbReference type="OrthoDB" id="2135133at2759"/>
<dbReference type="GO" id="GO:0005525">
    <property type="term" value="F:GTP binding"/>
    <property type="evidence" value="ECO:0007669"/>
    <property type="project" value="UniProtKB-KW"/>
</dbReference>
<name>A0A8C5WMF4_9ANUR</name>
<dbReference type="PROSITE" id="PS51715">
    <property type="entry name" value="G_GB1_RHD3"/>
    <property type="match status" value="1"/>
</dbReference>
<dbReference type="AlphaFoldDB" id="A0A8C5WMF4"/>
<evidence type="ECO:0000256" key="4">
    <source>
        <dbReference type="SAM" id="Coils"/>
    </source>
</evidence>
<dbReference type="InterPro" id="IPR036543">
    <property type="entry name" value="Guanylate-bd_C_sf"/>
</dbReference>
<accession>A0A8C5WMF4</accession>
<dbReference type="Pfam" id="PF02841">
    <property type="entry name" value="GBP_C"/>
    <property type="match status" value="1"/>
</dbReference>
<dbReference type="InterPro" id="IPR030386">
    <property type="entry name" value="G_GB1_RHD3_dom"/>
</dbReference>
<dbReference type="InterPro" id="IPR003191">
    <property type="entry name" value="Guanylate-bd/ATL_C"/>
</dbReference>
<keyword evidence="7" id="KW-1185">Reference proteome</keyword>
<dbReference type="SUPFAM" id="SSF48340">
    <property type="entry name" value="Interferon-induced guanylate-binding protein 1 (GBP1), C-terminal domain"/>
    <property type="match status" value="1"/>
</dbReference>
<evidence type="ECO:0000256" key="3">
    <source>
        <dbReference type="PROSITE-ProRule" id="PRU01052"/>
    </source>
</evidence>
<protein>
    <recommendedName>
        <fullName evidence="5">GB1/RHD3-type G domain-containing protein</fullName>
    </recommendedName>
</protein>
<feature type="domain" description="GB1/RHD3-type G" evidence="5">
    <location>
        <begin position="30"/>
        <end position="123"/>
    </location>
</feature>
<dbReference type="Ensembl" id="ENSLLET00000051142.1">
    <property type="protein sequence ID" value="ENSLLEP00000049224.1"/>
    <property type="gene ID" value="ENSLLEG00000030982.1"/>
</dbReference>
<dbReference type="GO" id="GO:0003924">
    <property type="term" value="F:GTPase activity"/>
    <property type="evidence" value="ECO:0007669"/>
    <property type="project" value="InterPro"/>
</dbReference>
<keyword evidence="2" id="KW-0342">GTP-binding</keyword>
<feature type="coiled-coil region" evidence="4">
    <location>
        <begin position="198"/>
        <end position="305"/>
    </location>
</feature>
<evidence type="ECO:0000313" key="7">
    <source>
        <dbReference type="Proteomes" id="UP000694569"/>
    </source>
</evidence>
<reference evidence="6" key="1">
    <citation type="submission" date="2025-08" db="UniProtKB">
        <authorList>
            <consortium name="Ensembl"/>
        </authorList>
    </citation>
    <scope>IDENTIFICATION</scope>
</reference>
<keyword evidence="1" id="KW-0547">Nucleotide-binding</keyword>
<dbReference type="Proteomes" id="UP000694569">
    <property type="component" value="Unplaced"/>
</dbReference>
<evidence type="ECO:0000256" key="1">
    <source>
        <dbReference type="ARBA" id="ARBA00022741"/>
    </source>
</evidence>
<evidence type="ECO:0000313" key="6">
    <source>
        <dbReference type="Ensembl" id="ENSLLEP00000049224.1"/>
    </source>
</evidence>
<reference evidence="6" key="2">
    <citation type="submission" date="2025-09" db="UniProtKB">
        <authorList>
            <consortium name="Ensembl"/>
        </authorList>
    </citation>
    <scope>IDENTIFICATION</scope>
</reference>
<dbReference type="GeneTree" id="ENSGT00940000162297"/>
<evidence type="ECO:0000259" key="5">
    <source>
        <dbReference type="PROSITE" id="PS51715"/>
    </source>
</evidence>
<dbReference type="Gene3D" id="1.20.1000.10">
    <property type="entry name" value="Guanylate-binding protein, C-terminal domain"/>
    <property type="match status" value="1"/>
</dbReference>
<evidence type="ECO:0000256" key="2">
    <source>
        <dbReference type="ARBA" id="ARBA00023134"/>
    </source>
</evidence>
<dbReference type="PANTHER" id="PTHR10751">
    <property type="entry name" value="GUANYLATE BINDING PROTEIN"/>
    <property type="match status" value="1"/>
</dbReference>
<organism evidence="6 7">
    <name type="scientific">Leptobrachium leishanense</name>
    <name type="common">Leishan spiny toad</name>
    <dbReference type="NCBI Taxonomy" id="445787"/>
    <lineage>
        <taxon>Eukaryota</taxon>
        <taxon>Metazoa</taxon>
        <taxon>Chordata</taxon>
        <taxon>Craniata</taxon>
        <taxon>Vertebrata</taxon>
        <taxon>Euteleostomi</taxon>
        <taxon>Amphibia</taxon>
        <taxon>Batrachia</taxon>
        <taxon>Anura</taxon>
        <taxon>Pelobatoidea</taxon>
        <taxon>Megophryidae</taxon>
        <taxon>Leptobrachium</taxon>
    </lineage>
</organism>
<proteinExistence type="inferred from homology"/>